<keyword evidence="8" id="KW-1185">Reference proteome</keyword>
<dbReference type="Gene3D" id="1.10.10.2830">
    <property type="match status" value="1"/>
</dbReference>
<evidence type="ECO:0000313" key="7">
    <source>
        <dbReference type="Proteomes" id="UP000005050"/>
    </source>
</evidence>
<proteinExistence type="inferred from homology"/>
<evidence type="ECO:0000259" key="4">
    <source>
        <dbReference type="SMART" id="SM00470"/>
    </source>
</evidence>
<keyword evidence="5" id="KW-0614">Plasmid</keyword>
<dbReference type="Proteomes" id="UP000005050">
    <property type="component" value="Unassembled WGS sequence"/>
</dbReference>
<geneLocation type="plasmid" evidence="5 8">
    <name>ppDSJ01</name>
</geneLocation>
<dbReference type="AlphaFoldDB" id="H3RLP3"/>
<dbReference type="Proteomes" id="UP000192380">
    <property type="component" value="Plasmid ppDSJ01"/>
</dbReference>
<feature type="region of interest" description="Disordered" evidence="3">
    <location>
        <begin position="1"/>
        <end position="27"/>
    </location>
</feature>
<dbReference type="PATRIC" id="fig|660596.6.peg.5386"/>
<sequence>MAKGMRNAPQFDLSKVRASQPRDNDAQAAAPVVNELSKLVGGMKPGNTVSIPVCGREVAFTLRTIPAARVEKSTMVWNENERLQELLTEAALDDLIPSFVSGGQLIPAFAREVTGIIEVADGSRRRKTAIITGSDYRVLVGDLDDEQMAALSQTGNNYRQTSAYERGRRYRRLLEGKFEMNVTALASAEKVDRKIITRCLATANLPIEVIKLFANPSELSARAGHELSGIYANHTEEMMQVVDELLAQQGSGEPLKTEVIVEALKQAGQTPKETEKTKPTVRKFGEGVTAKYDGDNVNISLRGVAPELLRRIEVVLEAAGKQNGGAAVDKLISELEEKLRSK</sequence>
<protein>
    <submittedName>
        <fullName evidence="5">Chromosome partitioning protein ParB</fullName>
    </submittedName>
    <submittedName>
        <fullName evidence="6">Partitioning protein SpyB</fullName>
    </submittedName>
</protein>
<dbReference type="SUPFAM" id="SSF109709">
    <property type="entry name" value="KorB DNA-binding domain-like"/>
    <property type="match status" value="1"/>
</dbReference>
<dbReference type="InterPro" id="IPR004437">
    <property type="entry name" value="ParB/RepB/Spo0J"/>
</dbReference>
<keyword evidence="2" id="KW-0238">DNA-binding</keyword>
<dbReference type="CDD" id="cd16394">
    <property type="entry name" value="sopB_N"/>
    <property type="match status" value="1"/>
</dbReference>
<dbReference type="NCBIfam" id="TIGR00180">
    <property type="entry name" value="parB_part"/>
    <property type="match status" value="1"/>
</dbReference>
<dbReference type="InterPro" id="IPR003115">
    <property type="entry name" value="ParB_N"/>
</dbReference>
<dbReference type="PANTHER" id="PTHR38973:SF2">
    <property type="entry name" value="PARB_REPB_SPO0J FAMILY PLASMID PARTITION PROTEIN"/>
    <property type="match status" value="1"/>
</dbReference>
<accession>H3RLP3</accession>
<dbReference type="NCBIfam" id="NF010252">
    <property type="entry name" value="PRK13698.1"/>
    <property type="match status" value="1"/>
</dbReference>
<evidence type="ECO:0000313" key="5">
    <source>
        <dbReference type="EMBL" id="ARF52799.1"/>
    </source>
</evidence>
<dbReference type="Pfam" id="PF18090">
    <property type="entry name" value="SoPB_HTH"/>
    <property type="match status" value="1"/>
</dbReference>
<name>H3RLP3_PANSE</name>
<dbReference type="OrthoDB" id="5719994at2"/>
<evidence type="ECO:0000256" key="3">
    <source>
        <dbReference type="SAM" id="MobiDB-lite"/>
    </source>
</evidence>
<evidence type="ECO:0000313" key="8">
    <source>
        <dbReference type="Proteomes" id="UP000192380"/>
    </source>
</evidence>
<dbReference type="EMBL" id="CP017592">
    <property type="protein sequence ID" value="ARF52799.1"/>
    <property type="molecule type" value="Genomic_DNA"/>
</dbReference>
<evidence type="ECO:0000256" key="1">
    <source>
        <dbReference type="ARBA" id="ARBA00006295"/>
    </source>
</evidence>
<dbReference type="EMBL" id="AHIE01000047">
    <property type="protein sequence ID" value="EHT97756.1"/>
    <property type="molecule type" value="Genomic_DNA"/>
</dbReference>
<feature type="domain" description="ParB-like N-terminal" evidence="4">
    <location>
        <begin position="70"/>
        <end position="157"/>
    </location>
</feature>
<reference evidence="5 8" key="3">
    <citation type="submission" date="2016-10" db="EMBL/GenBank/DDBJ databases">
        <title>Complete Genome Assembly of Pantoea stewartii subsp. stewartii DC283, a Corn Pathogen.</title>
        <authorList>
            <person name="Duong D.A."/>
            <person name="Stevens A.M."/>
            <person name="Jensen R.V."/>
        </authorList>
    </citation>
    <scope>NUCLEOTIDE SEQUENCE [LARGE SCALE GENOMIC DNA]</scope>
    <source>
        <strain evidence="5 8">DC283</strain>
        <plasmid evidence="5 8">ppDSJ01</plasmid>
    </source>
</reference>
<organism evidence="6 7">
    <name type="scientific">Pantoea stewartii subsp. stewartii DC283</name>
    <dbReference type="NCBI Taxonomy" id="660596"/>
    <lineage>
        <taxon>Bacteria</taxon>
        <taxon>Pseudomonadati</taxon>
        <taxon>Pseudomonadota</taxon>
        <taxon>Gammaproteobacteria</taxon>
        <taxon>Enterobacterales</taxon>
        <taxon>Erwiniaceae</taxon>
        <taxon>Pantoea</taxon>
    </lineage>
</organism>
<dbReference type="SMART" id="SM00470">
    <property type="entry name" value="ParB"/>
    <property type="match status" value="1"/>
</dbReference>
<dbReference type="GO" id="GO:0003677">
    <property type="term" value="F:DNA binding"/>
    <property type="evidence" value="ECO:0007669"/>
    <property type="project" value="UniProtKB-KW"/>
</dbReference>
<gene>
    <name evidence="6" type="ORF">CKS_5619</name>
    <name evidence="5" type="ORF">DSJ_26700</name>
</gene>
<reference evidence="6" key="2">
    <citation type="submission" date="2012-01" db="EMBL/GenBank/DDBJ databases">
        <authorList>
            <person name="Biehl B.S."/>
            <person name="Ding Y."/>
            <person name="Dugan-Rocha S.P."/>
            <person name="Gibbs R.A."/>
            <person name="Glasner J.D."/>
            <person name="Kovar C."/>
            <person name="Muzny D.M."/>
            <person name="Neeno-Eckwall E.C."/>
            <person name="Perna N.T."/>
            <person name="Qin X."/>
            <person name="von Bodman S.B."/>
            <person name="Weinstock G.M."/>
        </authorList>
    </citation>
    <scope>NUCLEOTIDE SEQUENCE</scope>
    <source>
        <strain evidence="6">DC283</strain>
    </source>
</reference>
<reference evidence="6 7" key="1">
    <citation type="journal article" date="2012" name="Mol. Microbiol.">
        <title>The genetic and structural basis of two distinct terminal side branch residues in stewartan and amylovoran exopolysaccharides and their potential role in host adaptation.</title>
        <authorList>
            <person name="Wang X."/>
            <person name="Yang F."/>
            <person name="von Bodman S.B."/>
        </authorList>
    </citation>
    <scope>NUCLEOTIDE SEQUENCE [LARGE SCALE GENOMIC DNA]</scope>
    <source>
        <strain evidence="6 7">DC283</strain>
    </source>
</reference>
<evidence type="ECO:0000313" key="6">
    <source>
        <dbReference type="EMBL" id="EHT97756.1"/>
    </source>
</evidence>
<dbReference type="InterPro" id="IPR036086">
    <property type="entry name" value="ParB/Sulfiredoxin_sf"/>
</dbReference>
<evidence type="ECO:0000256" key="2">
    <source>
        <dbReference type="ARBA" id="ARBA00023125"/>
    </source>
</evidence>
<dbReference type="InterPro" id="IPR040873">
    <property type="entry name" value="SoPB_HTH"/>
</dbReference>
<dbReference type="KEGG" id="pstw:DSJ_26700"/>
<comment type="similarity">
    <text evidence="1">Belongs to the ParB family.</text>
</comment>
<dbReference type="SUPFAM" id="SSF110849">
    <property type="entry name" value="ParB/Sulfiredoxin"/>
    <property type="match status" value="1"/>
</dbReference>
<dbReference type="RefSeq" id="WP_006122425.1">
    <property type="nucleotide sequence ID" value="NZ_AHIE01000047.1"/>
</dbReference>
<dbReference type="PANTHER" id="PTHR38973">
    <property type="entry name" value="PLASMID PARTITIONING CONTROL PROTEIN-RELATED"/>
    <property type="match status" value="1"/>
</dbReference>